<dbReference type="VEuPathDB" id="FungiDB:DIURU_000038"/>
<accession>A0A642V698</accession>
<reference evidence="1 2" key="1">
    <citation type="submission" date="2019-07" db="EMBL/GenBank/DDBJ databases">
        <title>Genome assembly of two rare yeast pathogens: Diutina rugosa and Trichomonascus ciferrii.</title>
        <authorList>
            <person name="Mixao V."/>
            <person name="Saus E."/>
            <person name="Hansen A."/>
            <person name="Lass-Flor C."/>
            <person name="Gabaldon T."/>
        </authorList>
    </citation>
    <scope>NUCLEOTIDE SEQUENCE [LARGE SCALE GENOMIC DNA]</scope>
    <source>
        <strain evidence="1 2">CBS 613</strain>
    </source>
</reference>
<dbReference type="RefSeq" id="XP_034015153.1">
    <property type="nucleotide sequence ID" value="XM_034156601.1"/>
</dbReference>
<name>A0A642V698_DIURU</name>
<protein>
    <submittedName>
        <fullName evidence="1">Uncharacterized protein</fullName>
    </submittedName>
</protein>
<gene>
    <name evidence="1" type="ORF">DIURU_000038</name>
</gene>
<proteinExistence type="predicted"/>
<dbReference type="GeneID" id="54778691"/>
<dbReference type="OrthoDB" id="4078936at2759"/>
<keyword evidence="2" id="KW-1185">Reference proteome</keyword>
<organism evidence="1 2">
    <name type="scientific">Diutina rugosa</name>
    <name type="common">Yeast</name>
    <name type="synonym">Candida rugosa</name>
    <dbReference type="NCBI Taxonomy" id="5481"/>
    <lineage>
        <taxon>Eukaryota</taxon>
        <taxon>Fungi</taxon>
        <taxon>Dikarya</taxon>
        <taxon>Ascomycota</taxon>
        <taxon>Saccharomycotina</taxon>
        <taxon>Pichiomycetes</taxon>
        <taxon>Debaryomycetaceae</taxon>
        <taxon>Diutina</taxon>
    </lineage>
</organism>
<sequence>MLRGLPLRGLTRTPLIAHRSRHSGSYKSSDATVETDDIITENNPWSPTLYTDVVRYKPRGRWSRTQALPDNYRLSYQSLYEAPGSKYVSLLRRLTISFAVLGAYGAKLFYESVQFDDIYALFTLVGTISPAAFVQYKTKDYVTRIFRLYDKDKPQTLDNLVSDERLVMEKLSPMGSRTYNEVLQVSDNTSLQFQKPSHGWLVPLATWKEVDPETNRKRAYYVVDNIGGIKMDRLWGIVEHNSGVNHGRYIDPATNERLPDDKL</sequence>
<dbReference type="Proteomes" id="UP000449547">
    <property type="component" value="Unassembled WGS sequence"/>
</dbReference>
<dbReference type="EMBL" id="SWFT01000004">
    <property type="protein sequence ID" value="KAA8908725.1"/>
    <property type="molecule type" value="Genomic_DNA"/>
</dbReference>
<dbReference type="AlphaFoldDB" id="A0A642V698"/>
<evidence type="ECO:0000313" key="2">
    <source>
        <dbReference type="Proteomes" id="UP000449547"/>
    </source>
</evidence>
<comment type="caution">
    <text evidence="1">The sequence shown here is derived from an EMBL/GenBank/DDBJ whole genome shotgun (WGS) entry which is preliminary data.</text>
</comment>
<evidence type="ECO:0000313" key="1">
    <source>
        <dbReference type="EMBL" id="KAA8908725.1"/>
    </source>
</evidence>
<dbReference type="OMA" id="VEHNSGV"/>